<keyword evidence="4" id="KW-1185">Reference proteome</keyword>
<accession>A0ABY0V6J0</accession>
<feature type="region of interest" description="Disordered" evidence="1">
    <location>
        <begin position="45"/>
        <end position="65"/>
    </location>
</feature>
<evidence type="ECO:0000256" key="1">
    <source>
        <dbReference type="SAM" id="MobiDB-lite"/>
    </source>
</evidence>
<keyword evidence="2" id="KW-0732">Signal</keyword>
<name>A0ABY0V6J0_9ACTO</name>
<proteinExistence type="predicted"/>
<evidence type="ECO:0000256" key="2">
    <source>
        <dbReference type="SAM" id="SignalP"/>
    </source>
</evidence>
<protein>
    <recommendedName>
        <fullName evidence="5">VanZ like family protein</fullName>
    </recommendedName>
</protein>
<feature type="compositionally biased region" description="Low complexity" evidence="1">
    <location>
        <begin position="55"/>
        <end position="65"/>
    </location>
</feature>
<dbReference type="Proteomes" id="UP000198976">
    <property type="component" value="Chromosome I"/>
</dbReference>
<gene>
    <name evidence="3" type="ORF">SAMN04489714_0765</name>
</gene>
<feature type="chain" id="PRO_5047232253" description="VanZ like family protein" evidence="2">
    <location>
        <begin position="26"/>
        <end position="182"/>
    </location>
</feature>
<dbReference type="RefSeq" id="WP_092648446.1">
    <property type="nucleotide sequence ID" value="NZ_LT629792.1"/>
</dbReference>
<sequence>MARRSRQPSPVTWVLAGLAWGAQLAALYAPDPRAVTRSDCGASGIGVTDADDTDGNGTNYLSDTGTSDTGTSAACSTGGTCATDDTSAIDSDDHDSIADAVLKSMPRDADKLVHAVLFAAGTASLVAVGVPWYVAAAGQCAHGWISEKLQAHIPGRGADSVDVVADAAGVAVGTALGVIATR</sequence>
<reference evidence="3 4" key="1">
    <citation type="submission" date="2016-10" db="EMBL/GenBank/DDBJ databases">
        <authorList>
            <person name="Varghese N."/>
            <person name="Submissions S."/>
        </authorList>
    </citation>
    <scope>NUCLEOTIDE SEQUENCE [LARGE SCALE GENOMIC DNA]</scope>
    <source>
        <strain evidence="3 4">DSM 9169</strain>
    </source>
</reference>
<evidence type="ECO:0000313" key="3">
    <source>
        <dbReference type="EMBL" id="SDT90619.1"/>
    </source>
</evidence>
<dbReference type="EMBL" id="LT629792">
    <property type="protein sequence ID" value="SDT90619.1"/>
    <property type="molecule type" value="Genomic_DNA"/>
</dbReference>
<organism evidence="3 4">
    <name type="scientific">Schaalia radingae</name>
    <dbReference type="NCBI Taxonomy" id="131110"/>
    <lineage>
        <taxon>Bacteria</taxon>
        <taxon>Bacillati</taxon>
        <taxon>Actinomycetota</taxon>
        <taxon>Actinomycetes</taxon>
        <taxon>Actinomycetales</taxon>
        <taxon>Actinomycetaceae</taxon>
        <taxon>Schaalia</taxon>
    </lineage>
</organism>
<evidence type="ECO:0008006" key="5">
    <source>
        <dbReference type="Google" id="ProtNLM"/>
    </source>
</evidence>
<feature type="signal peptide" evidence="2">
    <location>
        <begin position="1"/>
        <end position="25"/>
    </location>
</feature>
<evidence type="ECO:0000313" key="4">
    <source>
        <dbReference type="Proteomes" id="UP000198976"/>
    </source>
</evidence>